<evidence type="ECO:0000313" key="1">
    <source>
        <dbReference type="EMBL" id="KAJ9111296.1"/>
    </source>
</evidence>
<accession>A0ACC2WKG2</accession>
<dbReference type="EMBL" id="JASBWS010000019">
    <property type="protein sequence ID" value="KAJ9111296.1"/>
    <property type="molecule type" value="Genomic_DNA"/>
</dbReference>
<keyword evidence="2" id="KW-1185">Reference proteome</keyword>
<name>A0ACC2WKG2_9TREE</name>
<reference evidence="1" key="1">
    <citation type="submission" date="2023-04" db="EMBL/GenBank/DDBJ databases">
        <title>Draft Genome sequencing of Naganishia species isolated from polar environments using Oxford Nanopore Technology.</title>
        <authorList>
            <person name="Leo P."/>
            <person name="Venkateswaran K."/>
        </authorList>
    </citation>
    <scope>NUCLEOTIDE SEQUENCE</scope>
    <source>
        <strain evidence="1">MNA-CCFEE 5262</strain>
    </source>
</reference>
<dbReference type="Proteomes" id="UP001230649">
    <property type="component" value="Unassembled WGS sequence"/>
</dbReference>
<proteinExistence type="predicted"/>
<gene>
    <name evidence="1" type="ORF">QFC20_002587</name>
</gene>
<evidence type="ECO:0000313" key="2">
    <source>
        <dbReference type="Proteomes" id="UP001230649"/>
    </source>
</evidence>
<protein>
    <submittedName>
        <fullName evidence="1">Uncharacterized protein</fullName>
    </submittedName>
</protein>
<sequence length="121" mass="13688">MLLVVEILRFAMYLAVPTASILYFGDPEWYDRYVVPYGRKIWPDYETTHKPPHTQAGIQEQLAKFKAERLNKKKGQDQSEVTGEAVTPHIASLTEPNSVHSQLPSGTFDSRPTEGSSQRLV</sequence>
<organism evidence="1 2">
    <name type="scientific">Naganishia adeliensis</name>
    <dbReference type="NCBI Taxonomy" id="92952"/>
    <lineage>
        <taxon>Eukaryota</taxon>
        <taxon>Fungi</taxon>
        <taxon>Dikarya</taxon>
        <taxon>Basidiomycota</taxon>
        <taxon>Agaricomycotina</taxon>
        <taxon>Tremellomycetes</taxon>
        <taxon>Filobasidiales</taxon>
        <taxon>Filobasidiaceae</taxon>
        <taxon>Naganishia</taxon>
    </lineage>
</organism>
<comment type="caution">
    <text evidence="1">The sequence shown here is derived from an EMBL/GenBank/DDBJ whole genome shotgun (WGS) entry which is preliminary data.</text>
</comment>